<dbReference type="GeneTree" id="ENSGT00940000164380"/>
<dbReference type="PANTHER" id="PTHR28657">
    <property type="entry name" value="INDOLEAMINE 2,3-DIOXYGENASE"/>
    <property type="match status" value="1"/>
</dbReference>
<dbReference type="GO" id="GO:0019441">
    <property type="term" value="P:L-tryptophan catabolic process to kynurenine"/>
    <property type="evidence" value="ECO:0007669"/>
    <property type="project" value="InterPro"/>
</dbReference>
<dbReference type="GO" id="GO:0034354">
    <property type="term" value="P:'de novo' NAD+ biosynthetic process from L-tryptophan"/>
    <property type="evidence" value="ECO:0007669"/>
    <property type="project" value="TreeGrafter"/>
</dbReference>
<dbReference type="Ensembl" id="ENSECRT00000011029.1">
    <property type="protein sequence ID" value="ENSECRP00000010852.1"/>
    <property type="gene ID" value="ENSECRG00000007213.1"/>
</dbReference>
<keyword evidence="2 9" id="KW-0349">Heme</keyword>
<protein>
    <submittedName>
        <fullName evidence="10">Indoleamine 2,3-dioxygenase 1</fullName>
    </submittedName>
</protein>
<reference evidence="10" key="2">
    <citation type="submission" date="2025-08" db="UniProtKB">
        <authorList>
            <consortium name="Ensembl"/>
        </authorList>
    </citation>
    <scope>IDENTIFICATION</scope>
</reference>
<evidence type="ECO:0000313" key="11">
    <source>
        <dbReference type="Proteomes" id="UP000694620"/>
    </source>
</evidence>
<evidence type="ECO:0000256" key="3">
    <source>
        <dbReference type="ARBA" id="ARBA00022723"/>
    </source>
</evidence>
<feature type="binding site" description="proximal binding residue" evidence="9">
    <location>
        <position position="304"/>
    </location>
    <ligand>
        <name>heme b</name>
        <dbReference type="ChEBI" id="CHEBI:60344"/>
    </ligand>
    <ligandPart>
        <name>Fe</name>
        <dbReference type="ChEBI" id="CHEBI:18248"/>
    </ligandPart>
</feature>
<gene>
    <name evidence="10" type="primary">ido1</name>
</gene>
<keyword evidence="5" id="KW-0223">Dioxygenase</keyword>
<proteinExistence type="inferred from homology"/>
<sequence length="370" mass="40846">MEIANKIPFLIKTHSLREEVNKMPLLDTKYLNGYKEQRLAHLSLSFITMGYVWQEGEQGSIKALPQNLAIPFWNVSQCLGLPAILVHGDSALANWKKKDPNGPFELENLDVIFSFPGEDSAKGFFLVTLLVEMAAVPGIKAAVTSINAMIQKDDRKLHQALQDIADSIECMVTALKMMQGNVDPQVFYGVIRIFLSGWKDNPSMPDGLVYEGVHEDPKQFSGGSAAQSSVLHCFDALLGVSHSGESGNFLNRMQDYMPPSHRQLIQDIASSPSLQQYIVDSRKPKLQEAFNNCVSQLVKLRNQHIIIVSNFILVPAAKARDIRKKGISNDEILLKAPSALEERGTGGSGIMSFLKSVRDTTKVVCVPSAH</sequence>
<dbReference type="GO" id="GO:0046872">
    <property type="term" value="F:metal ion binding"/>
    <property type="evidence" value="ECO:0007669"/>
    <property type="project" value="UniProtKB-KW"/>
</dbReference>
<keyword evidence="6" id="KW-0560">Oxidoreductase</keyword>
<dbReference type="InterPro" id="IPR000898">
    <property type="entry name" value="Indolamine_dOase"/>
</dbReference>
<comment type="similarity">
    <text evidence="1">Belongs to the indoleamine 2,3-dioxygenase family.</text>
</comment>
<evidence type="ECO:0000256" key="2">
    <source>
        <dbReference type="ARBA" id="ARBA00022617"/>
    </source>
</evidence>
<dbReference type="GO" id="GO:0020037">
    <property type="term" value="F:heme binding"/>
    <property type="evidence" value="ECO:0007669"/>
    <property type="project" value="InterPro"/>
</dbReference>
<dbReference type="Gene3D" id="1.20.58.480">
    <property type="match status" value="1"/>
</dbReference>
<evidence type="ECO:0000256" key="4">
    <source>
        <dbReference type="ARBA" id="ARBA00022859"/>
    </source>
</evidence>
<evidence type="ECO:0000256" key="5">
    <source>
        <dbReference type="ARBA" id="ARBA00022964"/>
    </source>
</evidence>
<dbReference type="GO" id="GO:0033754">
    <property type="term" value="F:indoleamine 2,3-dioxygenase activity"/>
    <property type="evidence" value="ECO:0007669"/>
    <property type="project" value="TreeGrafter"/>
</dbReference>
<dbReference type="GO" id="GO:0002376">
    <property type="term" value="P:immune system process"/>
    <property type="evidence" value="ECO:0007669"/>
    <property type="project" value="UniProtKB-KW"/>
</dbReference>
<dbReference type="FunFam" id="1.20.58.480:FF:000003">
    <property type="entry name" value="Indoleamine 2,3-dioxygenase 1"/>
    <property type="match status" value="1"/>
</dbReference>
<dbReference type="Proteomes" id="UP000694620">
    <property type="component" value="Chromosome 1"/>
</dbReference>
<reference evidence="10" key="1">
    <citation type="submission" date="2021-06" db="EMBL/GenBank/DDBJ databases">
        <authorList>
            <consortium name="Wellcome Sanger Institute Data Sharing"/>
        </authorList>
    </citation>
    <scope>NUCLEOTIDE SEQUENCE [LARGE SCALE GENOMIC DNA]</scope>
</reference>
<keyword evidence="4" id="KW-0391">Immunity</keyword>
<name>A0A8C4S1G3_ERPCA</name>
<evidence type="ECO:0000256" key="8">
    <source>
        <dbReference type="ARBA" id="ARBA00023079"/>
    </source>
</evidence>
<dbReference type="AlphaFoldDB" id="A0A8C4S1G3"/>
<reference evidence="10" key="3">
    <citation type="submission" date="2025-09" db="UniProtKB">
        <authorList>
            <consortium name="Ensembl"/>
        </authorList>
    </citation>
    <scope>IDENTIFICATION</scope>
</reference>
<keyword evidence="11" id="KW-1185">Reference proteome</keyword>
<dbReference type="PANTHER" id="PTHR28657:SF4">
    <property type="entry name" value="INDOLEAMINE 2,3-DIOXYGENASE 2"/>
    <property type="match status" value="1"/>
</dbReference>
<dbReference type="GO" id="GO:0005737">
    <property type="term" value="C:cytoplasm"/>
    <property type="evidence" value="ECO:0007669"/>
    <property type="project" value="TreeGrafter"/>
</dbReference>
<dbReference type="Pfam" id="PF01231">
    <property type="entry name" value="IDO"/>
    <property type="match status" value="1"/>
</dbReference>
<dbReference type="InterPro" id="IPR037217">
    <property type="entry name" value="Trp/Indoleamine_2_3_dOase-like"/>
</dbReference>
<keyword evidence="3 9" id="KW-0479">Metal-binding</keyword>
<keyword evidence="8" id="KW-0823">Tryptophan catabolism</keyword>
<keyword evidence="7 9" id="KW-0408">Iron</keyword>
<organism evidence="10 11">
    <name type="scientific">Erpetoichthys calabaricus</name>
    <name type="common">Rope fish</name>
    <name type="synonym">Calamoichthys calabaricus</name>
    <dbReference type="NCBI Taxonomy" id="27687"/>
    <lineage>
        <taxon>Eukaryota</taxon>
        <taxon>Metazoa</taxon>
        <taxon>Chordata</taxon>
        <taxon>Craniata</taxon>
        <taxon>Vertebrata</taxon>
        <taxon>Euteleostomi</taxon>
        <taxon>Actinopterygii</taxon>
        <taxon>Polypteriformes</taxon>
        <taxon>Polypteridae</taxon>
        <taxon>Erpetoichthys</taxon>
    </lineage>
</organism>
<evidence type="ECO:0000313" key="10">
    <source>
        <dbReference type="Ensembl" id="ENSECRP00000010852.1"/>
    </source>
</evidence>
<evidence type="ECO:0000256" key="7">
    <source>
        <dbReference type="ARBA" id="ARBA00023004"/>
    </source>
</evidence>
<evidence type="ECO:0000256" key="9">
    <source>
        <dbReference type="PIRSR" id="PIRSR600898-1"/>
    </source>
</evidence>
<dbReference type="SUPFAM" id="SSF140959">
    <property type="entry name" value="Indolic compounds 2,3-dioxygenase-like"/>
    <property type="match status" value="1"/>
</dbReference>
<evidence type="ECO:0000256" key="1">
    <source>
        <dbReference type="ARBA" id="ARBA00007119"/>
    </source>
</evidence>
<accession>A0A8C4S1G3</accession>
<evidence type="ECO:0000256" key="6">
    <source>
        <dbReference type="ARBA" id="ARBA00023002"/>
    </source>
</evidence>
<dbReference type="GO" id="GO:0004833">
    <property type="term" value="F:L-tryptophan 2,3-dioxygenase activity"/>
    <property type="evidence" value="ECO:0007669"/>
    <property type="project" value="TreeGrafter"/>
</dbReference>